<feature type="region of interest" description="Disordered" evidence="1">
    <location>
        <begin position="213"/>
        <end position="242"/>
    </location>
</feature>
<feature type="compositionally biased region" description="Basic and acidic residues" evidence="1">
    <location>
        <begin position="213"/>
        <end position="231"/>
    </location>
</feature>
<comment type="caution">
    <text evidence="3">The sequence shown here is derived from an EMBL/GenBank/DDBJ whole genome shotgun (WGS) entry which is preliminary data.</text>
</comment>
<keyword evidence="2" id="KW-0472">Membrane</keyword>
<name>A0A537LFC0_9BACT</name>
<keyword evidence="2" id="KW-1133">Transmembrane helix</keyword>
<dbReference type="InterPro" id="IPR021737">
    <property type="entry name" value="Phage_phiKZ_Orf197"/>
</dbReference>
<feature type="transmembrane region" description="Helical" evidence="2">
    <location>
        <begin position="95"/>
        <end position="117"/>
    </location>
</feature>
<feature type="transmembrane region" description="Helical" evidence="2">
    <location>
        <begin position="28"/>
        <end position="48"/>
    </location>
</feature>
<feature type="transmembrane region" description="Helical" evidence="2">
    <location>
        <begin position="171"/>
        <end position="197"/>
    </location>
</feature>
<dbReference type="EMBL" id="VBAL01000011">
    <property type="protein sequence ID" value="TMJ06622.1"/>
    <property type="molecule type" value="Genomic_DNA"/>
</dbReference>
<evidence type="ECO:0000256" key="1">
    <source>
        <dbReference type="SAM" id="MobiDB-lite"/>
    </source>
</evidence>
<evidence type="ECO:0000313" key="4">
    <source>
        <dbReference type="Proteomes" id="UP000319353"/>
    </source>
</evidence>
<evidence type="ECO:0000313" key="3">
    <source>
        <dbReference type="EMBL" id="TMJ06622.1"/>
    </source>
</evidence>
<proteinExistence type="predicted"/>
<organism evidence="3 4">
    <name type="scientific">Candidatus Segetimicrobium genomatis</name>
    <dbReference type="NCBI Taxonomy" id="2569760"/>
    <lineage>
        <taxon>Bacteria</taxon>
        <taxon>Bacillati</taxon>
        <taxon>Candidatus Sysuimicrobiota</taxon>
        <taxon>Candidatus Sysuimicrobiia</taxon>
        <taxon>Candidatus Sysuimicrobiales</taxon>
        <taxon>Candidatus Segetimicrobiaceae</taxon>
        <taxon>Candidatus Segetimicrobium</taxon>
    </lineage>
</organism>
<evidence type="ECO:0000256" key="2">
    <source>
        <dbReference type="SAM" id="Phobius"/>
    </source>
</evidence>
<dbReference type="Pfam" id="PF11750">
    <property type="entry name" value="DUF3307"/>
    <property type="match status" value="1"/>
</dbReference>
<reference evidence="3 4" key="1">
    <citation type="journal article" date="2019" name="Nat. Microbiol.">
        <title>Mediterranean grassland soil C-N compound turnover is dependent on rainfall and depth, and is mediated by genomically divergent microorganisms.</title>
        <authorList>
            <person name="Diamond S."/>
            <person name="Andeer P.F."/>
            <person name="Li Z."/>
            <person name="Crits-Christoph A."/>
            <person name="Burstein D."/>
            <person name="Anantharaman K."/>
            <person name="Lane K.R."/>
            <person name="Thomas B.C."/>
            <person name="Pan C."/>
            <person name="Northen T.R."/>
            <person name="Banfield J.F."/>
        </authorList>
    </citation>
    <scope>NUCLEOTIDE SEQUENCE [LARGE SCALE GENOMIC DNA]</scope>
    <source>
        <strain evidence="3">NP_4</strain>
    </source>
</reference>
<dbReference type="Proteomes" id="UP000319353">
    <property type="component" value="Unassembled WGS sequence"/>
</dbReference>
<accession>A0A537LFC0</accession>
<keyword evidence="2" id="KW-0812">Transmembrane</keyword>
<gene>
    <name evidence="3" type="ORF">E6H01_01295</name>
</gene>
<protein>
    <submittedName>
        <fullName evidence="3">DUF3307 domain-containing protein</fullName>
    </submittedName>
</protein>
<feature type="transmembrane region" description="Helical" evidence="2">
    <location>
        <begin position="129"/>
        <end position="151"/>
    </location>
</feature>
<dbReference type="AlphaFoldDB" id="A0A537LFC0"/>
<sequence length="242" mass="26207">MVARLILASLVADFVLQPGSLVAWKKRSVWGLLVHTGVVFAVSLFIGVELWSRRYAFLILVLAGAHLIIDSAKIAADRRWPDGVRPLATFLSDQFLHAVSIVVLAAAFGYIPTDALISALRLPFDDSRYLALTSVYIACVLGGSIAVRLVVQSFSALADADRPGLLKAGAYIGIIERLLITSLVAVNQFGAVGFVLAAKSVARYKEMESVPKPHRDLDEFDHRGDRRHAGEGDVDAVTGRDL</sequence>
<feature type="transmembrane region" description="Helical" evidence="2">
    <location>
        <begin position="55"/>
        <end position="75"/>
    </location>
</feature>